<evidence type="ECO:0000256" key="15">
    <source>
        <dbReference type="ARBA" id="ARBA00023136"/>
    </source>
</evidence>
<dbReference type="GO" id="GO:0004605">
    <property type="term" value="F:phosphatidate cytidylyltransferase activity"/>
    <property type="evidence" value="ECO:0007669"/>
    <property type="project" value="UniProtKB-EC"/>
</dbReference>
<evidence type="ECO:0000256" key="18">
    <source>
        <dbReference type="ARBA" id="ARBA00029893"/>
    </source>
</evidence>
<keyword evidence="8" id="KW-0444">Lipid biosynthesis</keyword>
<reference evidence="20" key="2">
    <citation type="submission" date="2013-10" db="EMBL/GenBank/DDBJ databases">
        <authorList>
            <person name="Aslett M."/>
        </authorList>
    </citation>
    <scope>NUCLEOTIDE SEQUENCE [LARGE SCALE GENOMIC DNA]</scope>
    <source>
        <strain evidence="20">Houghton</strain>
    </source>
</reference>
<dbReference type="Pfam" id="PF09139">
    <property type="entry name" value="Tam41_Mmp37"/>
    <property type="match status" value="1"/>
</dbReference>
<dbReference type="GeneID" id="25478739"/>
<keyword evidence="21" id="KW-1185">Reference proteome</keyword>
<feature type="region of interest" description="Disordered" evidence="19">
    <location>
        <begin position="52"/>
        <end position="83"/>
    </location>
</feature>
<dbReference type="PANTHER" id="PTHR13619">
    <property type="entry name" value="PHOSPHATIDATE CYTIDYLYLTRANSFERASE, MITOCHONDRIAL"/>
    <property type="match status" value="1"/>
</dbReference>
<evidence type="ECO:0000313" key="20">
    <source>
        <dbReference type="EMBL" id="CDJ64856.1"/>
    </source>
</evidence>
<evidence type="ECO:0000256" key="14">
    <source>
        <dbReference type="ARBA" id="ARBA00023128"/>
    </source>
</evidence>
<evidence type="ECO:0000256" key="11">
    <source>
        <dbReference type="ARBA" id="ARBA00022792"/>
    </source>
</evidence>
<evidence type="ECO:0000256" key="9">
    <source>
        <dbReference type="ARBA" id="ARBA00022679"/>
    </source>
</evidence>
<accession>U6MLG2</accession>
<evidence type="ECO:0000256" key="3">
    <source>
        <dbReference type="ARBA" id="ARBA00005119"/>
    </source>
</evidence>
<organism evidence="20 21">
    <name type="scientific">Eimeria necatrix</name>
    <dbReference type="NCBI Taxonomy" id="51315"/>
    <lineage>
        <taxon>Eukaryota</taxon>
        <taxon>Sar</taxon>
        <taxon>Alveolata</taxon>
        <taxon>Apicomplexa</taxon>
        <taxon>Conoidasida</taxon>
        <taxon>Coccidia</taxon>
        <taxon>Eucoccidiorida</taxon>
        <taxon>Eimeriorina</taxon>
        <taxon>Eimeriidae</taxon>
        <taxon>Eimeria</taxon>
    </lineage>
</organism>
<dbReference type="PANTHER" id="PTHR13619:SF0">
    <property type="entry name" value="PHOSPHATIDATE CYTIDYLYLTRANSFERASE, MITOCHONDRIAL"/>
    <property type="match status" value="1"/>
</dbReference>
<dbReference type="Proteomes" id="UP000030754">
    <property type="component" value="Unassembled WGS sequence"/>
</dbReference>
<dbReference type="RefSeq" id="XP_013433323.1">
    <property type="nucleotide sequence ID" value="XM_013577869.1"/>
</dbReference>
<evidence type="ECO:0000256" key="5">
    <source>
        <dbReference type="ARBA" id="ARBA00005458"/>
    </source>
</evidence>
<keyword evidence="15" id="KW-0472">Membrane</keyword>
<keyword evidence="17" id="KW-1208">Phospholipid metabolism</keyword>
<dbReference type="EMBL" id="HG723020">
    <property type="protein sequence ID" value="CDJ64856.1"/>
    <property type="molecule type" value="Genomic_DNA"/>
</dbReference>
<evidence type="ECO:0000256" key="13">
    <source>
        <dbReference type="ARBA" id="ARBA00023098"/>
    </source>
</evidence>
<name>U6MLG2_9EIME</name>
<dbReference type="VEuPathDB" id="ToxoDB:ENH_00086120"/>
<reference evidence="20" key="1">
    <citation type="submission" date="2013-10" db="EMBL/GenBank/DDBJ databases">
        <title>Genomic analysis of the causative agents of coccidiosis in chickens.</title>
        <authorList>
            <person name="Reid A.J."/>
            <person name="Blake D."/>
            <person name="Billington K."/>
            <person name="Browne H."/>
            <person name="Dunn M."/>
            <person name="Hung S."/>
            <person name="Kawahara F."/>
            <person name="Miranda-Saavedra D."/>
            <person name="Mourier T."/>
            <person name="Nagra H."/>
            <person name="Otto T.D."/>
            <person name="Rawlings N."/>
            <person name="Sanchez A."/>
            <person name="Sanders M."/>
            <person name="Subramaniam C."/>
            <person name="Tay Y."/>
            <person name="Dear P."/>
            <person name="Doerig C."/>
            <person name="Gruber A."/>
            <person name="Parkinson J."/>
            <person name="Shirley M."/>
            <person name="Wan K.L."/>
            <person name="Berriman M."/>
            <person name="Tomley F."/>
            <person name="Pain A."/>
        </authorList>
    </citation>
    <scope>NUCLEOTIDE SEQUENCE [LARGE SCALE GENOMIC DNA]</scope>
    <source>
        <strain evidence="20">Houghton</strain>
    </source>
</reference>
<dbReference type="EC" id="2.7.7.41" evidence="6"/>
<keyword evidence="12" id="KW-0460">Magnesium</keyword>
<sequence length="368" mass="40112">MTAENAPSGPSGGLQVLGRAPNSLGLLDVSPVDCCIYYGSNFFTQLKEKPEAPGEASKWPQESPGEPYKGAGGPSGAPSQHRVNKASRLGAPMADMLLLVPQNQLLQWHRENLEKRVDHYAPFFKYLSRFGGPEAAADFAVRLTNASGVPVLFNCRVPLDPNGTELCKYGVLPTEAFIEDLKFWVHFYFAGRMQKPVHLCWNGTAKGQAEVEEALHLNRLNALRLALLLLPEKVTLDCLLAEIVSLSYIGDFRVLVAEDPNKVQAIVRGQAKELCAIYLPLLLQIPSVHVDQDGPHGLAQRPFTGFQSHTQPPGARAPKDTENGSAEEGAALSSILIRQDRSPAALAALYSPLPLSFRRRAEACESKK</sequence>
<evidence type="ECO:0000256" key="1">
    <source>
        <dbReference type="ARBA" id="ARBA00001946"/>
    </source>
</evidence>
<keyword evidence="11" id="KW-0999">Mitochondrion inner membrane</keyword>
<keyword evidence="16" id="KW-0594">Phospholipid biosynthesis</keyword>
<evidence type="ECO:0000256" key="12">
    <source>
        <dbReference type="ARBA" id="ARBA00022842"/>
    </source>
</evidence>
<dbReference type="OrthoDB" id="341477at2759"/>
<comment type="pathway">
    <text evidence="3">Phospholipid metabolism; CDP-diacylglycerol biosynthesis; CDP-diacylglycerol from sn-glycerol 3-phosphate: step 3/3.</text>
</comment>
<dbReference type="GO" id="GO:0032049">
    <property type="term" value="P:cardiolipin biosynthetic process"/>
    <property type="evidence" value="ECO:0007669"/>
    <property type="project" value="InterPro"/>
</dbReference>
<keyword evidence="9" id="KW-0808">Transferase</keyword>
<evidence type="ECO:0000256" key="7">
    <source>
        <dbReference type="ARBA" id="ARBA00018337"/>
    </source>
</evidence>
<gene>
    <name evidence="20" type="ORF">ENH_00086120</name>
</gene>
<evidence type="ECO:0000313" key="21">
    <source>
        <dbReference type="Proteomes" id="UP000030754"/>
    </source>
</evidence>
<feature type="region of interest" description="Disordered" evidence="19">
    <location>
        <begin position="299"/>
        <end position="328"/>
    </location>
</feature>
<dbReference type="InterPro" id="IPR015222">
    <property type="entry name" value="Tam41"/>
</dbReference>
<evidence type="ECO:0000256" key="8">
    <source>
        <dbReference type="ARBA" id="ARBA00022516"/>
    </source>
</evidence>
<proteinExistence type="inferred from homology"/>
<keyword evidence="13" id="KW-0443">Lipid metabolism</keyword>
<dbReference type="UniPathway" id="UPA00557">
    <property type="reaction ID" value="UER00614"/>
</dbReference>
<keyword evidence="10" id="KW-0548">Nucleotidyltransferase</keyword>
<evidence type="ECO:0000256" key="4">
    <source>
        <dbReference type="ARBA" id="ARBA00005189"/>
    </source>
</evidence>
<dbReference type="GO" id="GO:0005743">
    <property type="term" value="C:mitochondrial inner membrane"/>
    <property type="evidence" value="ECO:0007669"/>
    <property type="project" value="UniProtKB-SubCell"/>
</dbReference>
<evidence type="ECO:0000256" key="17">
    <source>
        <dbReference type="ARBA" id="ARBA00023264"/>
    </source>
</evidence>
<comment type="subcellular location">
    <subcellularLocation>
        <location evidence="2">Mitochondrion inner membrane</location>
        <topology evidence="2">Peripheral membrane protein</topology>
        <orientation evidence="2">Matrix side</orientation>
    </subcellularLocation>
</comment>
<evidence type="ECO:0000256" key="10">
    <source>
        <dbReference type="ARBA" id="ARBA00022695"/>
    </source>
</evidence>
<comment type="cofactor">
    <cofactor evidence="1">
        <name>Mg(2+)</name>
        <dbReference type="ChEBI" id="CHEBI:18420"/>
    </cofactor>
</comment>
<evidence type="ECO:0000256" key="16">
    <source>
        <dbReference type="ARBA" id="ARBA00023209"/>
    </source>
</evidence>
<evidence type="ECO:0000256" key="6">
    <source>
        <dbReference type="ARBA" id="ARBA00012487"/>
    </source>
</evidence>
<comment type="pathway">
    <text evidence="4">Lipid metabolism.</text>
</comment>
<evidence type="ECO:0000256" key="2">
    <source>
        <dbReference type="ARBA" id="ARBA00004443"/>
    </source>
</evidence>
<protein>
    <recommendedName>
        <fullName evidence="7">Phosphatidate cytidylyltransferase, mitochondrial</fullName>
        <ecNumber evidence="6">2.7.7.41</ecNumber>
    </recommendedName>
    <alternativeName>
        <fullName evidence="18">CDP-diacylglycerol synthase</fullName>
    </alternativeName>
</protein>
<comment type="similarity">
    <text evidence="5">Belongs to the TAM41 family.</text>
</comment>
<dbReference type="AlphaFoldDB" id="U6MLG2"/>
<keyword evidence="14" id="KW-0496">Mitochondrion</keyword>
<dbReference type="GO" id="GO:0016024">
    <property type="term" value="P:CDP-diacylglycerol biosynthetic process"/>
    <property type="evidence" value="ECO:0007669"/>
    <property type="project" value="UniProtKB-UniPathway"/>
</dbReference>
<evidence type="ECO:0000256" key="19">
    <source>
        <dbReference type="SAM" id="MobiDB-lite"/>
    </source>
</evidence>